<dbReference type="OrthoDB" id="3298759at2"/>
<organism evidence="2 3">
    <name type="scientific">Streptomyces kaniharaensis</name>
    <dbReference type="NCBI Taxonomy" id="212423"/>
    <lineage>
        <taxon>Bacteria</taxon>
        <taxon>Bacillati</taxon>
        <taxon>Actinomycetota</taxon>
        <taxon>Actinomycetes</taxon>
        <taxon>Kitasatosporales</taxon>
        <taxon>Streptomycetaceae</taxon>
        <taxon>Streptomyces</taxon>
    </lineage>
</organism>
<dbReference type="RefSeq" id="WP_153472306.1">
    <property type="nucleotide sequence ID" value="NZ_WBOF01000015.1"/>
</dbReference>
<dbReference type="AlphaFoldDB" id="A0A6N7L282"/>
<feature type="compositionally biased region" description="Gly residues" evidence="1">
    <location>
        <begin position="277"/>
        <end position="286"/>
    </location>
</feature>
<feature type="compositionally biased region" description="Basic and acidic residues" evidence="1">
    <location>
        <begin position="754"/>
        <end position="764"/>
    </location>
</feature>
<protein>
    <submittedName>
        <fullName evidence="2">WXG100 family type VII secretion target</fullName>
    </submittedName>
</protein>
<feature type="compositionally biased region" description="Polar residues" evidence="1">
    <location>
        <begin position="223"/>
        <end position="237"/>
    </location>
</feature>
<dbReference type="Proteomes" id="UP000450000">
    <property type="component" value="Unassembled WGS sequence"/>
</dbReference>
<accession>A0A6N7L282</accession>
<feature type="compositionally biased region" description="Gly residues" evidence="1">
    <location>
        <begin position="516"/>
        <end position="525"/>
    </location>
</feature>
<feature type="compositionally biased region" description="Gly residues" evidence="1">
    <location>
        <begin position="320"/>
        <end position="333"/>
    </location>
</feature>
<reference evidence="2 3" key="1">
    <citation type="submission" date="2019-09" db="EMBL/GenBank/DDBJ databases">
        <title>Genome Sequences of Streptomyces kaniharaensis ATCC 21070.</title>
        <authorList>
            <person name="Zhu W."/>
            <person name="De Crecy-Lagard V."/>
            <person name="Richards N.G."/>
        </authorList>
    </citation>
    <scope>NUCLEOTIDE SEQUENCE [LARGE SCALE GENOMIC DNA]</scope>
    <source>
        <strain evidence="2 3">SF-557</strain>
    </source>
</reference>
<feature type="region of interest" description="Disordered" evidence="1">
    <location>
        <begin position="1"/>
        <end position="33"/>
    </location>
</feature>
<name>A0A6N7L282_9ACTN</name>
<feature type="compositionally biased region" description="Acidic residues" evidence="1">
    <location>
        <begin position="913"/>
        <end position="927"/>
    </location>
</feature>
<feature type="region of interest" description="Disordered" evidence="1">
    <location>
        <begin position="219"/>
        <end position="286"/>
    </location>
</feature>
<dbReference type="Gene3D" id="1.10.287.1060">
    <property type="entry name" value="ESAT-6-like"/>
    <property type="match status" value="1"/>
</dbReference>
<feature type="region of interest" description="Disordered" evidence="1">
    <location>
        <begin position="801"/>
        <end position="823"/>
    </location>
</feature>
<comment type="caution">
    <text evidence="2">The sequence shown here is derived from an EMBL/GenBank/DDBJ whole genome shotgun (WGS) entry which is preliminary data.</text>
</comment>
<feature type="region of interest" description="Disordered" evidence="1">
    <location>
        <begin position="370"/>
        <end position="411"/>
    </location>
</feature>
<evidence type="ECO:0000313" key="3">
    <source>
        <dbReference type="Proteomes" id="UP000450000"/>
    </source>
</evidence>
<dbReference type="EMBL" id="WBOF01000015">
    <property type="protein sequence ID" value="MQS18136.1"/>
    <property type="molecule type" value="Genomic_DNA"/>
</dbReference>
<feature type="region of interest" description="Disordered" evidence="1">
    <location>
        <begin position="901"/>
        <end position="932"/>
    </location>
</feature>
<feature type="region of interest" description="Disordered" evidence="1">
    <location>
        <begin position="516"/>
        <end position="565"/>
    </location>
</feature>
<evidence type="ECO:0000256" key="1">
    <source>
        <dbReference type="SAM" id="MobiDB-lite"/>
    </source>
</evidence>
<sequence>MGDPNYNGNGFNQGNDGAVYGNPGSDPGSAGDYENWDWKQIEAAINGMAAGTGDDSGHGKAVSDPQSLQNAADTFYQIQLLLSGVAKSLVDQGKALAGEHGPWKGDAADAFTTMLTGFSKQVQATADVLSGGSTGSHSVPQQLADNAVNLTNAQNLIAQIDTWYANQAIAQGVHAMDNGLIPISQKPELVKMMTSDMRKVLKSLAGEYQVTIDSVRAPAPINSPLNQPKLTDTNPPNTKLPDLKDFEDGGTNKLGPSKGFTMPDLKKFSSAPQPFPGGLGTGHGGADGLGGAKDFAGLNGGPGIGGLGGGPGLHFPGGLGTGGHAAGGPGTGGLDPLAFDHAINPGAGGGVHFPGSTGVGELGGLPGVAPIGLPGTTTNSRGARFPGQTGTGTGAGELSAPHGTFGTVGTGKPLAFPGATGVGSGTGSHGLGGGLGDGIGSGLGSGLGDGLGSGLGSGLGGGLGSGLGTGSAFPGQTTTESGLPSAFSPAGGAGLVSEGPGAGAGAGLGGAGGMPMMPGMGGGAPGQNASGERSDASGLLDANGEPWAGSPLADEEVGSPLGTAAGGAALDLPPVRTADLDGPGLGAPGASVLPGFGETGGAAGGAEAPGMGMPMMPGMGGAAAGQNAPGERSDASGLLDSDIEPWADELDAVEEEITAGALAGGPGLTTTGGSPVTVSGDAPLGTEAGQEAPAEQAVLGSDGLPLPLPVAPNAPAAPAAPVVVPEWEEPSAPVAPVIVAAAAVAAVAVAATTGEEKEKKKSTAETEAEAPETAVAEAVTEPEPVLELDAVAPALAATAPAHTDPLSAPLPLSTESGEHEEHEAWEAAGSAFVPLLWTVPTEDEEEVMAPGYTTEATATWSGEAGWPEPEEPQFAVWRPDRSAPAATAPGQSALAFDPATVSCGAGAAGEEPLLMEDESTEEPETEPEAPRGIADLLVQESDAWGSAPKEGFSALG</sequence>
<feature type="region of interest" description="Disordered" evidence="1">
    <location>
        <begin position="470"/>
        <end position="494"/>
    </location>
</feature>
<feature type="compositionally biased region" description="Low complexity" evidence="1">
    <location>
        <begin position="668"/>
        <end position="680"/>
    </location>
</feature>
<keyword evidence="3" id="KW-1185">Reference proteome</keyword>
<gene>
    <name evidence="2" type="ORF">F7Q99_39630</name>
</gene>
<feature type="compositionally biased region" description="Low complexity" evidence="1">
    <location>
        <begin position="771"/>
        <end position="782"/>
    </location>
</feature>
<feature type="compositionally biased region" description="Polar residues" evidence="1">
    <location>
        <begin position="1"/>
        <end position="15"/>
    </location>
</feature>
<proteinExistence type="predicted"/>
<feature type="region of interest" description="Disordered" evidence="1">
    <location>
        <begin position="752"/>
        <end position="782"/>
    </location>
</feature>
<feature type="region of interest" description="Disordered" evidence="1">
    <location>
        <begin position="320"/>
        <end position="339"/>
    </location>
</feature>
<feature type="region of interest" description="Disordered" evidence="1">
    <location>
        <begin position="662"/>
        <end position="693"/>
    </location>
</feature>
<evidence type="ECO:0000313" key="2">
    <source>
        <dbReference type="EMBL" id="MQS18136.1"/>
    </source>
</evidence>